<dbReference type="EMBL" id="CP002691">
    <property type="protein sequence ID" value="AEE48053.1"/>
    <property type="molecule type" value="Genomic_DNA"/>
</dbReference>
<proteinExistence type="predicted"/>
<evidence type="ECO:0000256" key="1">
    <source>
        <dbReference type="SAM" id="SignalP"/>
    </source>
</evidence>
<dbReference type="OrthoDB" id="2247630at2"/>
<evidence type="ECO:0008006" key="4">
    <source>
        <dbReference type="Google" id="ProtNLM"/>
    </source>
</evidence>
<dbReference type="InterPro" id="IPR008969">
    <property type="entry name" value="CarboxyPept-like_regulatory"/>
</dbReference>
<dbReference type="SUPFAM" id="SSF49464">
    <property type="entry name" value="Carboxypeptidase regulatory domain-like"/>
    <property type="match status" value="1"/>
</dbReference>
<name>F4KTQ9_HALH1</name>
<dbReference type="RefSeq" id="WP_013762617.1">
    <property type="nucleotide sequence ID" value="NC_015510.1"/>
</dbReference>
<dbReference type="eggNOG" id="COG2304">
    <property type="taxonomic scope" value="Bacteria"/>
</dbReference>
<dbReference type="STRING" id="760192.Halhy_0140"/>
<dbReference type="Proteomes" id="UP000008461">
    <property type="component" value="Chromosome"/>
</dbReference>
<dbReference type="KEGG" id="hhy:Halhy_0140"/>
<reference key="2">
    <citation type="submission" date="2011-04" db="EMBL/GenBank/DDBJ databases">
        <title>Complete sequence of chromosome of Haliscomenobacter hydrossis DSM 1100.</title>
        <authorList>
            <consortium name="US DOE Joint Genome Institute (JGI-PGF)"/>
            <person name="Lucas S."/>
            <person name="Han J."/>
            <person name="Lapidus A."/>
            <person name="Bruce D."/>
            <person name="Goodwin L."/>
            <person name="Pitluck S."/>
            <person name="Peters L."/>
            <person name="Kyrpides N."/>
            <person name="Mavromatis K."/>
            <person name="Ivanova N."/>
            <person name="Ovchinnikova G."/>
            <person name="Pagani I."/>
            <person name="Daligault H."/>
            <person name="Detter J.C."/>
            <person name="Han C."/>
            <person name="Land M."/>
            <person name="Hauser L."/>
            <person name="Markowitz V."/>
            <person name="Cheng J.-F."/>
            <person name="Hugenholtz P."/>
            <person name="Woyke T."/>
            <person name="Wu D."/>
            <person name="Verbarg S."/>
            <person name="Frueling A."/>
            <person name="Brambilla E."/>
            <person name="Klenk H.-P."/>
            <person name="Eisen J.A."/>
        </authorList>
    </citation>
    <scope>NUCLEOTIDE SEQUENCE</scope>
    <source>
        <strain>DSM 1100</strain>
    </source>
</reference>
<dbReference type="HOGENOM" id="CLU_084722_0_0_10"/>
<organism evidence="2 3">
    <name type="scientific">Haliscomenobacter hydrossis (strain ATCC 27775 / DSM 1100 / LMG 10767 / O)</name>
    <dbReference type="NCBI Taxonomy" id="760192"/>
    <lineage>
        <taxon>Bacteria</taxon>
        <taxon>Pseudomonadati</taxon>
        <taxon>Bacteroidota</taxon>
        <taxon>Saprospiria</taxon>
        <taxon>Saprospirales</taxon>
        <taxon>Haliscomenobacteraceae</taxon>
        <taxon>Haliscomenobacter</taxon>
    </lineage>
</organism>
<dbReference type="AlphaFoldDB" id="F4KTQ9"/>
<protein>
    <recommendedName>
        <fullName evidence="4">TonB-dependent receptor plug</fullName>
    </recommendedName>
</protein>
<feature type="chain" id="PRO_5003310300" description="TonB-dependent receptor plug" evidence="1">
    <location>
        <begin position="20"/>
        <end position="286"/>
    </location>
</feature>
<dbReference type="Pfam" id="PF13715">
    <property type="entry name" value="CarbopepD_reg_2"/>
    <property type="match status" value="1"/>
</dbReference>
<keyword evidence="1" id="KW-0732">Signal</keyword>
<keyword evidence="3" id="KW-1185">Reference proteome</keyword>
<evidence type="ECO:0000313" key="2">
    <source>
        <dbReference type="EMBL" id="AEE48053.1"/>
    </source>
</evidence>
<feature type="signal peptide" evidence="1">
    <location>
        <begin position="1"/>
        <end position="19"/>
    </location>
</feature>
<evidence type="ECO:0000313" key="3">
    <source>
        <dbReference type="Proteomes" id="UP000008461"/>
    </source>
</evidence>
<gene>
    <name evidence="2" type="ordered locus">Halhy_0140</name>
</gene>
<sequence length="286" mass="32436">MKKILSSLLCFCSFLILNAQDVVKGIILDQSKNAIPYVNIGVLNTTIGTVSNENGRFELVVDKINPGDTVKISAIGFSSRVFQLQNLRKLLENNTELTLEAIKYDLAEVTIKPLTFEEFGFERTSSNRNVNFSISSFPRQNLGGEIARKFKMKKYIQRSKSKTCRIDALKFYLAYCDYDWAKLRVMAYRLDKGQPGETLLNENVIVEVKKGQTGWIEVNLKPYDLIVDEDVAIGLEWIDHAPAGRRLSLPIVFPAVGSTHFYQFGSQNAWRKFPNMSTPMVIKVAY</sequence>
<accession>F4KTQ9</accession>
<reference evidence="2 3" key="1">
    <citation type="journal article" date="2011" name="Stand. Genomic Sci.">
        <title>Complete genome sequence of Haliscomenobacter hydrossis type strain (O).</title>
        <authorList>
            <consortium name="US DOE Joint Genome Institute (JGI-PGF)"/>
            <person name="Daligault H."/>
            <person name="Lapidus A."/>
            <person name="Zeytun A."/>
            <person name="Nolan M."/>
            <person name="Lucas S."/>
            <person name="Del Rio T.G."/>
            <person name="Tice H."/>
            <person name="Cheng J.F."/>
            <person name="Tapia R."/>
            <person name="Han C."/>
            <person name="Goodwin L."/>
            <person name="Pitluck S."/>
            <person name="Liolios K."/>
            <person name="Pagani I."/>
            <person name="Ivanova N."/>
            <person name="Huntemann M."/>
            <person name="Mavromatis K."/>
            <person name="Mikhailova N."/>
            <person name="Pati A."/>
            <person name="Chen A."/>
            <person name="Palaniappan K."/>
            <person name="Land M."/>
            <person name="Hauser L."/>
            <person name="Brambilla E.M."/>
            <person name="Rohde M."/>
            <person name="Verbarg S."/>
            <person name="Goker M."/>
            <person name="Bristow J."/>
            <person name="Eisen J.A."/>
            <person name="Markowitz V."/>
            <person name="Hugenholtz P."/>
            <person name="Kyrpides N.C."/>
            <person name="Klenk H.P."/>
            <person name="Woyke T."/>
        </authorList>
    </citation>
    <scope>NUCLEOTIDE SEQUENCE [LARGE SCALE GENOMIC DNA]</scope>
    <source>
        <strain evidence="3">ATCC 27775 / DSM 1100 / LMG 10767 / O</strain>
    </source>
</reference>